<evidence type="ECO:0000259" key="8">
    <source>
        <dbReference type="PROSITE" id="PS50255"/>
    </source>
</evidence>
<keyword evidence="4" id="KW-0560">Oxidoreductase</keyword>
<dbReference type="InterPro" id="IPR036400">
    <property type="entry name" value="Cyt_B5-like_heme/steroid_sf"/>
</dbReference>
<dbReference type="SUPFAM" id="SSF51395">
    <property type="entry name" value="FMN-linked oxidoreductases"/>
    <property type="match status" value="1"/>
</dbReference>
<dbReference type="GO" id="GO:0016491">
    <property type="term" value="F:oxidoreductase activity"/>
    <property type="evidence" value="ECO:0007669"/>
    <property type="project" value="UniProtKB-KW"/>
</dbReference>
<feature type="region of interest" description="Disordered" evidence="6">
    <location>
        <begin position="242"/>
        <end position="265"/>
    </location>
</feature>
<evidence type="ECO:0000259" key="9">
    <source>
        <dbReference type="PROSITE" id="PS51349"/>
    </source>
</evidence>
<evidence type="ECO:0000256" key="4">
    <source>
        <dbReference type="ARBA" id="ARBA00023002"/>
    </source>
</evidence>
<dbReference type="PANTHER" id="PTHR10578">
    <property type="entry name" value="S -2-HYDROXY-ACID OXIDASE-RELATED"/>
    <property type="match status" value="1"/>
</dbReference>
<dbReference type="InterPro" id="IPR013785">
    <property type="entry name" value="Aldolase_TIM"/>
</dbReference>
<dbReference type="InterPro" id="IPR000262">
    <property type="entry name" value="FMN-dep_DH"/>
</dbReference>
<dbReference type="AlphaFoldDB" id="A0AAI8YJE1"/>
<feature type="compositionally biased region" description="Basic and acidic residues" evidence="6">
    <location>
        <begin position="242"/>
        <end position="251"/>
    </location>
</feature>
<protein>
    <submittedName>
        <fullName evidence="10">Uu.00g144770.m01.CDS01</fullName>
    </submittedName>
</protein>
<keyword evidence="11" id="KW-1185">Reference proteome</keyword>
<dbReference type="PROSITE" id="PS51349">
    <property type="entry name" value="FMN_HYDROXY_ACID_DH_2"/>
    <property type="match status" value="1"/>
</dbReference>
<dbReference type="Gene3D" id="3.20.20.70">
    <property type="entry name" value="Aldolase class I"/>
    <property type="match status" value="1"/>
</dbReference>
<keyword evidence="5" id="KW-0408">Iron</keyword>
<name>A0AAI8YJE1_9PEZI</name>
<dbReference type="InterPro" id="IPR001199">
    <property type="entry name" value="Cyt_B5-like_heme/steroid-bd"/>
</dbReference>
<evidence type="ECO:0000256" key="3">
    <source>
        <dbReference type="ARBA" id="ARBA00022723"/>
    </source>
</evidence>
<dbReference type="Pfam" id="PF01070">
    <property type="entry name" value="FMN_dh"/>
    <property type="match status" value="2"/>
</dbReference>
<evidence type="ECO:0000256" key="1">
    <source>
        <dbReference type="ARBA" id="ARBA00001917"/>
    </source>
</evidence>
<dbReference type="GO" id="GO:0020037">
    <property type="term" value="F:heme binding"/>
    <property type="evidence" value="ECO:0007669"/>
    <property type="project" value="InterPro"/>
</dbReference>
<evidence type="ECO:0000256" key="5">
    <source>
        <dbReference type="ARBA" id="ARBA00023004"/>
    </source>
</evidence>
<comment type="cofactor">
    <cofactor evidence="1">
        <name>FMN</name>
        <dbReference type="ChEBI" id="CHEBI:58210"/>
    </cofactor>
</comment>
<evidence type="ECO:0000256" key="7">
    <source>
        <dbReference type="SAM" id="Phobius"/>
    </source>
</evidence>
<feature type="region of interest" description="Disordered" evidence="6">
    <location>
        <begin position="86"/>
        <end position="111"/>
    </location>
</feature>
<dbReference type="PROSITE" id="PS00191">
    <property type="entry name" value="CYTOCHROME_B5_1"/>
    <property type="match status" value="1"/>
</dbReference>
<dbReference type="Proteomes" id="UP001295740">
    <property type="component" value="Unassembled WGS sequence"/>
</dbReference>
<feature type="domain" description="FMN hydroxy acid dehydrogenase" evidence="9">
    <location>
        <begin position="112"/>
        <end position="475"/>
    </location>
</feature>
<keyword evidence="7" id="KW-1133">Transmembrane helix</keyword>
<accession>A0AAI8YJE1</accession>
<keyword evidence="7" id="KW-0812">Transmembrane</keyword>
<dbReference type="PANTHER" id="PTHR10578:SF104">
    <property type="entry name" value="CYTOCHROME B2, MITOCHONDRIAL-RELATED"/>
    <property type="match status" value="1"/>
</dbReference>
<feature type="compositionally biased region" description="Polar residues" evidence="6">
    <location>
        <begin position="86"/>
        <end position="108"/>
    </location>
</feature>
<evidence type="ECO:0000256" key="6">
    <source>
        <dbReference type="SAM" id="MobiDB-lite"/>
    </source>
</evidence>
<dbReference type="PROSITE" id="PS50255">
    <property type="entry name" value="CYTOCHROME_B5_2"/>
    <property type="match status" value="1"/>
</dbReference>
<sequence length="549" mass="58659">MFSADEITKHGTPSSCWLVINGKVYDVTAYLDLHPGGAAILLKQGGQDATFEFRKIHSPDILQFLPKDICLGEVDPATVASLPLASASNADTNPNGNPNSRTSTTNAGSGPPHISHCIALPDFEPAAKAVLSPNAYSYVSSSANSGLAHAANLSSWRRVSFRPRIWPQGGVARASARTSILGAGAAFPFYCSAMGQLGRAHDGGEVALVRALARRGVHGLLSTVSTQSMEEVMEAFEGEKRALEGGGDEGKGASVNEGKPSTGAGVAAAEELPPAQLHFQLYIPNDRSVAVDTIRRAKAAGFRSLWVTVDTPTIGKRTIDRRIQAQEALAMGLPVEAEKAGFGMRSHVDGGQLNAALTWADLVWIREAWGDGPVVVKGVQSAEDARLALAHGCQGIVLSNHGGRQAHSAPDALTTLLEIRTYCPEVLGRLEVLVDGGCRDGADVLKALCLGATAVGIARPFFYALGAYGEKGVERCCDSEYFRFRIVTLAFLLFWLFMPMLILRGIVLAEELVLNMKLIGMNSLDQASPDRVNAMRLYNEMWRPEKGRL</sequence>
<organism evidence="10 11">
    <name type="scientific">Anthostomella pinea</name>
    <dbReference type="NCBI Taxonomy" id="933095"/>
    <lineage>
        <taxon>Eukaryota</taxon>
        <taxon>Fungi</taxon>
        <taxon>Dikarya</taxon>
        <taxon>Ascomycota</taxon>
        <taxon>Pezizomycotina</taxon>
        <taxon>Sordariomycetes</taxon>
        <taxon>Xylariomycetidae</taxon>
        <taxon>Xylariales</taxon>
        <taxon>Xylariaceae</taxon>
        <taxon>Anthostomella</taxon>
    </lineage>
</organism>
<dbReference type="PROSITE" id="PS00557">
    <property type="entry name" value="FMN_HYDROXY_ACID_DH_1"/>
    <property type="match status" value="1"/>
</dbReference>
<dbReference type="Pfam" id="PF00173">
    <property type="entry name" value="Cyt-b5"/>
    <property type="match status" value="1"/>
</dbReference>
<evidence type="ECO:0000256" key="2">
    <source>
        <dbReference type="ARBA" id="ARBA00022617"/>
    </source>
</evidence>
<feature type="domain" description="Cytochrome b5 heme-binding" evidence="8">
    <location>
        <begin position="1"/>
        <end position="75"/>
    </location>
</feature>
<dbReference type="SUPFAM" id="SSF55856">
    <property type="entry name" value="Cytochrome b5-like heme/steroid binding domain"/>
    <property type="match status" value="1"/>
</dbReference>
<evidence type="ECO:0000313" key="11">
    <source>
        <dbReference type="Proteomes" id="UP001295740"/>
    </source>
</evidence>
<dbReference type="GO" id="GO:0046872">
    <property type="term" value="F:metal ion binding"/>
    <property type="evidence" value="ECO:0007669"/>
    <property type="project" value="UniProtKB-KW"/>
</dbReference>
<comment type="caution">
    <text evidence="10">The sequence shown here is derived from an EMBL/GenBank/DDBJ whole genome shotgun (WGS) entry which is preliminary data.</text>
</comment>
<evidence type="ECO:0000313" key="10">
    <source>
        <dbReference type="EMBL" id="CAJ2509451.1"/>
    </source>
</evidence>
<dbReference type="InterPro" id="IPR018506">
    <property type="entry name" value="Cyt_B5_heme-BS"/>
</dbReference>
<keyword evidence="7" id="KW-0472">Membrane</keyword>
<dbReference type="InterPro" id="IPR037396">
    <property type="entry name" value="FMN_HAD"/>
</dbReference>
<dbReference type="SMART" id="SM01117">
    <property type="entry name" value="Cyt-b5"/>
    <property type="match status" value="1"/>
</dbReference>
<keyword evidence="3" id="KW-0479">Metal-binding</keyword>
<feature type="transmembrane region" description="Helical" evidence="7">
    <location>
        <begin position="486"/>
        <end position="507"/>
    </location>
</feature>
<dbReference type="Gene3D" id="3.10.120.10">
    <property type="entry name" value="Cytochrome b5-like heme/steroid binding domain"/>
    <property type="match status" value="1"/>
</dbReference>
<keyword evidence="2" id="KW-0349">Heme</keyword>
<gene>
    <name evidence="10" type="ORF">KHLLAP_LOCUS9919</name>
</gene>
<dbReference type="EMBL" id="CAUWAG010000012">
    <property type="protein sequence ID" value="CAJ2509451.1"/>
    <property type="molecule type" value="Genomic_DNA"/>
</dbReference>
<reference evidence="10" key="1">
    <citation type="submission" date="2023-10" db="EMBL/GenBank/DDBJ databases">
        <authorList>
            <person name="Hackl T."/>
        </authorList>
    </citation>
    <scope>NUCLEOTIDE SEQUENCE</scope>
</reference>
<dbReference type="InterPro" id="IPR008259">
    <property type="entry name" value="FMN_hydac_DH_AS"/>
</dbReference>
<proteinExistence type="predicted"/>